<dbReference type="GO" id="GO:0032259">
    <property type="term" value="P:methylation"/>
    <property type="evidence" value="ECO:0007669"/>
    <property type="project" value="UniProtKB-KW"/>
</dbReference>
<protein>
    <submittedName>
        <fullName evidence="4">SAM-dependent methyltransferase</fullName>
    </submittedName>
</protein>
<evidence type="ECO:0000313" key="5">
    <source>
        <dbReference type="Proteomes" id="UP000551501"/>
    </source>
</evidence>
<dbReference type="Proteomes" id="UP000551501">
    <property type="component" value="Unassembled WGS sequence"/>
</dbReference>
<sequence length="205" mass="21916">MTDVQPGYDAMAAEYARVLPDPFQTPLERGAVDAFAAHVRAADLGPTIVDVGCGTGHIAAHLTTAGFSVTAVDPSAGMLDQARLAYRDLSFTRDDASLGSVDLGAAAGVIARYSLIHVAPEQVRETLRDWAARLRSGSVVLLAGQSTDESGTAPFDHAVAPAWRWHPDEVVRALSDAGFAELWRTVSRPSDGYGRFPEFHVCARR</sequence>
<gene>
    <name evidence="4" type="ORF">BKA16_000440</name>
</gene>
<name>A0A840EU45_9ACTN</name>
<dbReference type="EMBL" id="JACIFP010000001">
    <property type="protein sequence ID" value="MBB4133888.1"/>
    <property type="molecule type" value="Genomic_DNA"/>
</dbReference>
<evidence type="ECO:0000259" key="3">
    <source>
        <dbReference type="Pfam" id="PF13649"/>
    </source>
</evidence>
<accession>A0A840EU45</accession>
<keyword evidence="5" id="KW-1185">Reference proteome</keyword>
<dbReference type="PANTHER" id="PTHR43861">
    <property type="entry name" value="TRANS-ACONITATE 2-METHYLTRANSFERASE-RELATED"/>
    <property type="match status" value="1"/>
</dbReference>
<feature type="domain" description="Methyltransferase" evidence="3">
    <location>
        <begin position="48"/>
        <end position="137"/>
    </location>
</feature>
<dbReference type="Gene3D" id="3.40.50.150">
    <property type="entry name" value="Vaccinia Virus protein VP39"/>
    <property type="match status" value="1"/>
</dbReference>
<dbReference type="SUPFAM" id="SSF53335">
    <property type="entry name" value="S-adenosyl-L-methionine-dependent methyltransferases"/>
    <property type="match status" value="1"/>
</dbReference>
<dbReference type="CDD" id="cd02440">
    <property type="entry name" value="AdoMet_MTases"/>
    <property type="match status" value="1"/>
</dbReference>
<dbReference type="InterPro" id="IPR029063">
    <property type="entry name" value="SAM-dependent_MTases_sf"/>
</dbReference>
<keyword evidence="1 4" id="KW-0489">Methyltransferase</keyword>
<evidence type="ECO:0000256" key="1">
    <source>
        <dbReference type="ARBA" id="ARBA00022603"/>
    </source>
</evidence>
<comment type="caution">
    <text evidence="4">The sequence shown here is derived from an EMBL/GenBank/DDBJ whole genome shotgun (WGS) entry which is preliminary data.</text>
</comment>
<dbReference type="GO" id="GO:0008168">
    <property type="term" value="F:methyltransferase activity"/>
    <property type="evidence" value="ECO:0007669"/>
    <property type="project" value="UniProtKB-KW"/>
</dbReference>
<dbReference type="AlphaFoldDB" id="A0A840EU45"/>
<keyword evidence="2 4" id="KW-0808">Transferase</keyword>
<evidence type="ECO:0000256" key="2">
    <source>
        <dbReference type="ARBA" id="ARBA00022679"/>
    </source>
</evidence>
<dbReference type="RefSeq" id="WP_343067246.1">
    <property type="nucleotide sequence ID" value="NZ_BAABHL010000021.1"/>
</dbReference>
<organism evidence="4 5">
    <name type="scientific">Gordonia humi</name>
    <dbReference type="NCBI Taxonomy" id="686429"/>
    <lineage>
        <taxon>Bacteria</taxon>
        <taxon>Bacillati</taxon>
        <taxon>Actinomycetota</taxon>
        <taxon>Actinomycetes</taxon>
        <taxon>Mycobacteriales</taxon>
        <taxon>Gordoniaceae</taxon>
        <taxon>Gordonia</taxon>
    </lineage>
</organism>
<dbReference type="InterPro" id="IPR041698">
    <property type="entry name" value="Methyltransf_25"/>
</dbReference>
<reference evidence="4 5" key="1">
    <citation type="submission" date="2020-08" db="EMBL/GenBank/DDBJ databases">
        <title>Sequencing the genomes of 1000 actinobacteria strains.</title>
        <authorList>
            <person name="Klenk H.-P."/>
        </authorList>
    </citation>
    <scope>NUCLEOTIDE SEQUENCE [LARGE SCALE GENOMIC DNA]</scope>
    <source>
        <strain evidence="4 5">DSM 45298</strain>
    </source>
</reference>
<evidence type="ECO:0000313" key="4">
    <source>
        <dbReference type="EMBL" id="MBB4133888.1"/>
    </source>
</evidence>
<dbReference type="Pfam" id="PF13649">
    <property type="entry name" value="Methyltransf_25"/>
    <property type="match status" value="1"/>
</dbReference>
<dbReference type="PANTHER" id="PTHR43861:SF1">
    <property type="entry name" value="TRANS-ACONITATE 2-METHYLTRANSFERASE"/>
    <property type="match status" value="1"/>
</dbReference>
<proteinExistence type="predicted"/>